<dbReference type="Proteomes" id="UP000177932">
    <property type="component" value="Unassembled WGS sequence"/>
</dbReference>
<organism evidence="1 2">
    <name type="scientific">Candidatus Spechtbacteria bacterium RIFCSPHIGHO2_01_FULL_43_30</name>
    <dbReference type="NCBI Taxonomy" id="1802158"/>
    <lineage>
        <taxon>Bacteria</taxon>
        <taxon>Candidatus Spechtiibacteriota</taxon>
    </lineage>
</organism>
<dbReference type="AlphaFoldDB" id="A0A1G2H7Y2"/>
<evidence type="ECO:0000313" key="1">
    <source>
        <dbReference type="EMBL" id="OGZ58420.1"/>
    </source>
</evidence>
<name>A0A1G2H7Y2_9BACT</name>
<proteinExistence type="predicted"/>
<accession>A0A1G2H7Y2</accession>
<dbReference type="EMBL" id="MHOD01000007">
    <property type="protein sequence ID" value="OGZ58420.1"/>
    <property type="molecule type" value="Genomic_DNA"/>
</dbReference>
<protein>
    <submittedName>
        <fullName evidence="1">Uncharacterized protein</fullName>
    </submittedName>
</protein>
<dbReference type="STRING" id="1802158.A2827_01780"/>
<reference evidence="1 2" key="1">
    <citation type="journal article" date="2016" name="Nat. Commun.">
        <title>Thousands of microbial genomes shed light on interconnected biogeochemical processes in an aquifer system.</title>
        <authorList>
            <person name="Anantharaman K."/>
            <person name="Brown C.T."/>
            <person name="Hug L.A."/>
            <person name="Sharon I."/>
            <person name="Castelle C.J."/>
            <person name="Probst A.J."/>
            <person name="Thomas B.C."/>
            <person name="Singh A."/>
            <person name="Wilkins M.J."/>
            <person name="Karaoz U."/>
            <person name="Brodie E.L."/>
            <person name="Williams K.H."/>
            <person name="Hubbard S.S."/>
            <person name="Banfield J.F."/>
        </authorList>
    </citation>
    <scope>NUCLEOTIDE SEQUENCE [LARGE SCALE GENOMIC DNA]</scope>
</reference>
<evidence type="ECO:0000313" key="2">
    <source>
        <dbReference type="Proteomes" id="UP000177932"/>
    </source>
</evidence>
<gene>
    <name evidence="1" type="ORF">A2827_01780</name>
</gene>
<sequence>MLSSGITTIVFGKDGLTITYCLQKPWGTPDSEEEKFISYDSVSRLPAKPQIVDGDMNWEHEIHIPRLNATVVFVFHSFQERSGPNEHNISGPYLKSPK</sequence>
<comment type="caution">
    <text evidence="1">The sequence shown here is derived from an EMBL/GenBank/DDBJ whole genome shotgun (WGS) entry which is preliminary data.</text>
</comment>